<protein>
    <recommendedName>
        <fullName evidence="3">Tetratricopeptide repeat protein</fullName>
    </recommendedName>
</protein>
<keyword evidence="2" id="KW-1185">Reference proteome</keyword>
<proteinExistence type="predicted"/>
<reference evidence="1" key="1">
    <citation type="submission" date="2022-03" db="EMBL/GenBank/DDBJ databases">
        <title>Bacterial whole genome sequence for Hymenobacter sp. DH14.</title>
        <authorList>
            <person name="Le V."/>
        </authorList>
    </citation>
    <scope>NUCLEOTIDE SEQUENCE</scope>
    <source>
        <strain evidence="1">DH14</strain>
    </source>
</reference>
<evidence type="ECO:0000313" key="2">
    <source>
        <dbReference type="Proteomes" id="UP001139193"/>
    </source>
</evidence>
<evidence type="ECO:0000313" key="1">
    <source>
        <dbReference type="EMBL" id="MCI1186644.1"/>
    </source>
</evidence>
<dbReference type="Gene3D" id="1.25.40.10">
    <property type="entry name" value="Tetratricopeptide repeat domain"/>
    <property type="match status" value="1"/>
</dbReference>
<dbReference type="AlphaFoldDB" id="A0A9X1VCI6"/>
<name>A0A9X1VCI6_9BACT</name>
<evidence type="ECO:0008006" key="3">
    <source>
        <dbReference type="Google" id="ProtNLM"/>
    </source>
</evidence>
<dbReference type="EMBL" id="JALBGC010000001">
    <property type="protein sequence ID" value="MCI1186644.1"/>
    <property type="molecule type" value="Genomic_DNA"/>
</dbReference>
<sequence>MMAAHASRSANFEARAAAPSGLSKWRGDADDRVRATFLLLLVLLLAAAPAGRAQAPAVRPDSTLRSASELMAPLPDSMVVVAPEKPLPRLAPAPPTLADFRYADSVFAALAARGRWAALDSAVRAAQQLGSDYPALHRYRGQAALHRERPAAALREYGTALHTNPLDTLARYGLTLAYLQLNQPGPAALLARALPDSLRRPLHLAGFRLLTGVEVEGGAQFPNTFHRGPSAFGRLGFSSRLSPRVSLTQNLTHFSQSLDQPDIERRGFDRRYRIRQNQYHALLAVQLSPRWRALAGYHVLSSDLGRRESPIGQMGYAALAYTRPYYTVQAGFYAGTLTDTARTQTDLRLTVYPLGNLRLYGFGRASVVRSAGRSYPNGVFGAGGRLHRRVWAEAYGGLGLVPVLAEVDGTYVYNLLDPVRERAGASLLFLLPKQLSLRLAGSTERRRDAFNGTYYSLQSLSTTLAWTW</sequence>
<dbReference type="InterPro" id="IPR011990">
    <property type="entry name" value="TPR-like_helical_dom_sf"/>
</dbReference>
<dbReference type="RefSeq" id="WP_241934913.1">
    <property type="nucleotide sequence ID" value="NZ_JALBGC010000001.1"/>
</dbReference>
<dbReference type="SUPFAM" id="SSF48452">
    <property type="entry name" value="TPR-like"/>
    <property type="match status" value="1"/>
</dbReference>
<dbReference type="Proteomes" id="UP001139193">
    <property type="component" value="Unassembled WGS sequence"/>
</dbReference>
<organism evidence="1 2">
    <name type="scientific">Hymenobacter cyanobacteriorum</name>
    <dbReference type="NCBI Taxonomy" id="2926463"/>
    <lineage>
        <taxon>Bacteria</taxon>
        <taxon>Pseudomonadati</taxon>
        <taxon>Bacteroidota</taxon>
        <taxon>Cytophagia</taxon>
        <taxon>Cytophagales</taxon>
        <taxon>Hymenobacteraceae</taxon>
        <taxon>Hymenobacter</taxon>
    </lineage>
</organism>
<accession>A0A9X1VCI6</accession>
<gene>
    <name evidence="1" type="ORF">MON38_04385</name>
</gene>
<comment type="caution">
    <text evidence="1">The sequence shown here is derived from an EMBL/GenBank/DDBJ whole genome shotgun (WGS) entry which is preliminary data.</text>
</comment>